<dbReference type="InterPro" id="IPR015421">
    <property type="entry name" value="PyrdxlP-dep_Trfase_major"/>
</dbReference>
<dbReference type="CDD" id="cd00616">
    <property type="entry name" value="AHBA_syn"/>
    <property type="match status" value="1"/>
</dbReference>
<dbReference type="GO" id="GO:0030170">
    <property type="term" value="F:pyridoxal phosphate binding"/>
    <property type="evidence" value="ECO:0007669"/>
    <property type="project" value="TreeGrafter"/>
</dbReference>
<dbReference type="InterPro" id="IPR015422">
    <property type="entry name" value="PyrdxlP-dep_Trfase_small"/>
</dbReference>
<name>A0A381W5W3_9ZZZZ</name>
<proteinExistence type="predicted"/>
<dbReference type="PANTHER" id="PTHR30244">
    <property type="entry name" value="TRANSAMINASE"/>
    <property type="match status" value="1"/>
</dbReference>
<reference evidence="1" key="1">
    <citation type="submission" date="2018-05" db="EMBL/GenBank/DDBJ databases">
        <authorList>
            <person name="Lanie J.A."/>
            <person name="Ng W.-L."/>
            <person name="Kazmierczak K.M."/>
            <person name="Andrzejewski T.M."/>
            <person name="Davidsen T.M."/>
            <person name="Wayne K.J."/>
            <person name="Tettelin H."/>
            <person name="Glass J.I."/>
            <person name="Rusch D."/>
            <person name="Podicherti R."/>
            <person name="Tsui H.-C.T."/>
            <person name="Winkler M.E."/>
        </authorList>
    </citation>
    <scope>NUCLEOTIDE SEQUENCE</scope>
</reference>
<dbReference type="Gene3D" id="3.40.640.10">
    <property type="entry name" value="Type I PLP-dependent aspartate aminotransferase-like (Major domain)"/>
    <property type="match status" value="1"/>
</dbReference>
<protein>
    <recommendedName>
        <fullName evidence="2">DegT/DnrJ/EryC1/StrS family aminotransferase</fullName>
    </recommendedName>
</protein>
<dbReference type="AlphaFoldDB" id="A0A381W5W3"/>
<sequence length="387" mass="44168">MLNSKKENNEEWKIPLYKIYSDDEDLNLITKIIKRGTKWAIGPEIEEFENEIKKYVGTDYCVTFNSGTSALHALFLAYGIGHNNEVIVPSFSFISTANSVLFVDAIPKFTDIEEQTFGLDPKKVSENITAQTKAIVPMDYGGMPCRISEIKKIANENDIVLIEDAAEALGASSKGKKVGEVADSSIFSFCGNKVLTTGEGGAAVTNSKEIYEKLKLIRSHGRIDKAGYFDNPEISNYEMLGYNWRMSSITATLGISQIHKLDKLIKMRQENAKYISSRILKFPQIMIPNVPDGYEHTYQMYTIRLKNRKIRDQLHKFLIEKRIFSKVYFAPIHLTSFYQKKFKIDNSDLPITNKISDQVLTLPMYPNMTKEEKDFLIESIAEFFENY</sequence>
<dbReference type="GO" id="GO:0008483">
    <property type="term" value="F:transaminase activity"/>
    <property type="evidence" value="ECO:0007669"/>
    <property type="project" value="TreeGrafter"/>
</dbReference>
<dbReference type="InterPro" id="IPR015424">
    <property type="entry name" value="PyrdxlP-dep_Trfase"/>
</dbReference>
<dbReference type="PANTHER" id="PTHR30244:SF34">
    <property type="entry name" value="DTDP-4-AMINO-4,6-DIDEOXYGALACTOSE TRANSAMINASE"/>
    <property type="match status" value="1"/>
</dbReference>
<accession>A0A381W5W3</accession>
<dbReference type="Gene3D" id="3.90.1150.10">
    <property type="entry name" value="Aspartate Aminotransferase, domain 1"/>
    <property type="match status" value="1"/>
</dbReference>
<organism evidence="1">
    <name type="scientific">marine metagenome</name>
    <dbReference type="NCBI Taxonomy" id="408172"/>
    <lineage>
        <taxon>unclassified sequences</taxon>
        <taxon>metagenomes</taxon>
        <taxon>ecological metagenomes</taxon>
    </lineage>
</organism>
<evidence type="ECO:0008006" key="2">
    <source>
        <dbReference type="Google" id="ProtNLM"/>
    </source>
</evidence>
<dbReference type="EMBL" id="UINC01010797">
    <property type="protein sequence ID" value="SVA47904.1"/>
    <property type="molecule type" value="Genomic_DNA"/>
</dbReference>
<dbReference type="PIRSF" id="PIRSF000390">
    <property type="entry name" value="PLP_StrS"/>
    <property type="match status" value="1"/>
</dbReference>
<dbReference type="GO" id="GO:0000271">
    <property type="term" value="P:polysaccharide biosynthetic process"/>
    <property type="evidence" value="ECO:0007669"/>
    <property type="project" value="TreeGrafter"/>
</dbReference>
<evidence type="ECO:0000313" key="1">
    <source>
        <dbReference type="EMBL" id="SVA47904.1"/>
    </source>
</evidence>
<dbReference type="Pfam" id="PF01041">
    <property type="entry name" value="DegT_DnrJ_EryC1"/>
    <property type="match status" value="1"/>
</dbReference>
<dbReference type="SUPFAM" id="SSF53383">
    <property type="entry name" value="PLP-dependent transferases"/>
    <property type="match status" value="1"/>
</dbReference>
<gene>
    <name evidence="1" type="ORF">METZ01_LOCUS100758</name>
</gene>
<dbReference type="InterPro" id="IPR000653">
    <property type="entry name" value="DegT/StrS_aminotransferase"/>
</dbReference>